<proteinExistence type="predicted"/>
<evidence type="ECO:0000313" key="2">
    <source>
        <dbReference type="EMBL" id="QUO43499.1"/>
    </source>
</evidence>
<dbReference type="EMBL" id="CP066308">
    <property type="protein sequence ID" value="QQE76421.1"/>
    <property type="molecule type" value="Genomic_DNA"/>
</dbReference>
<organism evidence="1 3">
    <name type="scientific">Brevibacillus composti</name>
    <dbReference type="NCBI Taxonomy" id="2796470"/>
    <lineage>
        <taxon>Bacteria</taxon>
        <taxon>Bacillati</taxon>
        <taxon>Bacillota</taxon>
        <taxon>Bacilli</taxon>
        <taxon>Bacillales</taxon>
        <taxon>Paenibacillaceae</taxon>
        <taxon>Brevibacillus</taxon>
    </lineage>
</organism>
<reference evidence="1 3" key="1">
    <citation type="submission" date="2020-12" db="EMBL/GenBank/DDBJ databases">
        <title>strain FJAT-54423T represents a novel species of the genus Brevibacillus.</title>
        <authorList>
            <person name="Tang R."/>
        </authorList>
    </citation>
    <scope>NUCLEOTIDE SEQUENCE [LARGE SCALE GENOMIC DNA]</scope>
    <source>
        <strain evidence="1 3">FJAT-54423</strain>
    </source>
</reference>
<reference evidence="2" key="2">
    <citation type="submission" date="2021-04" db="EMBL/GenBank/DDBJ databases">
        <title>Brevibacillus composti FJAT-54423, complete genome.</title>
        <authorList>
            <person name="Tang R."/>
        </authorList>
    </citation>
    <scope>NUCLEOTIDE SEQUENCE</scope>
    <source>
        <strain evidence="2">FJAT-54424</strain>
    </source>
</reference>
<accession>A0A7T5EPL0</accession>
<dbReference type="KEGG" id="bcop:JD108_11450"/>
<sequence length="180" mass="20653">MFVTVEKEGEGAAVRVMGEKIRHDGNGTYPLPGRLIQALKPADLPTGLVFTLSDTLPCGVRFFQEDLVVFWREGSPLSFQIEVISRYDPATWDGLFPLAQTLLQRYRLLQTVRDVDVAEARLDEQTYRLSYRFRWQAREEEDLEGLLLSVWEVISRLEQMGNARLWKGIQSESGNDLYPS</sequence>
<protein>
    <submittedName>
        <fullName evidence="1">Uncharacterized protein</fullName>
    </submittedName>
</protein>
<evidence type="ECO:0000313" key="3">
    <source>
        <dbReference type="Proteomes" id="UP000595847"/>
    </source>
</evidence>
<keyword evidence="4" id="KW-1185">Reference proteome</keyword>
<dbReference type="EMBL" id="CP073708">
    <property type="protein sequence ID" value="QUO43499.1"/>
    <property type="molecule type" value="Genomic_DNA"/>
</dbReference>
<dbReference type="RefSeq" id="WP_198829921.1">
    <property type="nucleotide sequence ID" value="NZ_CP066308.1"/>
</dbReference>
<dbReference type="Proteomes" id="UP000677234">
    <property type="component" value="Chromosome"/>
</dbReference>
<dbReference type="Proteomes" id="UP000595847">
    <property type="component" value="Chromosome"/>
</dbReference>
<name>A0A7T5EPL0_9BACL</name>
<evidence type="ECO:0000313" key="1">
    <source>
        <dbReference type="EMBL" id="QQE76421.1"/>
    </source>
</evidence>
<gene>
    <name evidence="1" type="ORF">JD108_11450</name>
    <name evidence="2" type="ORF">KDJ56_11395</name>
</gene>
<evidence type="ECO:0000313" key="4">
    <source>
        <dbReference type="Proteomes" id="UP000677234"/>
    </source>
</evidence>
<dbReference type="AlphaFoldDB" id="A0A7T5EPL0"/>